<organism evidence="1 2">
    <name type="scientific">Fibrella rubiginis</name>
    <dbReference type="NCBI Taxonomy" id="2817060"/>
    <lineage>
        <taxon>Bacteria</taxon>
        <taxon>Pseudomonadati</taxon>
        <taxon>Bacteroidota</taxon>
        <taxon>Cytophagia</taxon>
        <taxon>Cytophagales</taxon>
        <taxon>Spirosomataceae</taxon>
        <taxon>Fibrella</taxon>
    </lineage>
</organism>
<protein>
    <submittedName>
        <fullName evidence="1">XisI protein</fullName>
    </submittedName>
</protein>
<sequence>MDTERDHYQILTIGWEDGKRVYYPIFHLDIRNDKIWVQEDATDYDLVGELERHGIAKSDIVLAFHAPYKRPYTGYAVA</sequence>
<dbReference type="SUPFAM" id="SSF143847">
    <property type="entry name" value="XisI-like"/>
    <property type="match status" value="1"/>
</dbReference>
<dbReference type="EMBL" id="JAFMYV010000006">
    <property type="protein sequence ID" value="MBO0937631.1"/>
    <property type="molecule type" value="Genomic_DNA"/>
</dbReference>
<dbReference type="Gene3D" id="3.30.310.110">
    <property type="entry name" value="XisI-like"/>
    <property type="match status" value="1"/>
</dbReference>
<evidence type="ECO:0000313" key="2">
    <source>
        <dbReference type="Proteomes" id="UP000664034"/>
    </source>
</evidence>
<dbReference type="Pfam" id="PF08869">
    <property type="entry name" value="XisI"/>
    <property type="match status" value="1"/>
</dbReference>
<comment type="caution">
    <text evidence="1">The sequence shown here is derived from an EMBL/GenBank/DDBJ whole genome shotgun (WGS) entry which is preliminary data.</text>
</comment>
<gene>
    <name evidence="1" type="ORF">J2I47_13825</name>
</gene>
<dbReference type="InterPro" id="IPR014968">
    <property type="entry name" value="XisI"/>
</dbReference>
<keyword evidence="2" id="KW-1185">Reference proteome</keyword>
<dbReference type="Proteomes" id="UP000664034">
    <property type="component" value="Unassembled WGS sequence"/>
</dbReference>
<evidence type="ECO:0000313" key="1">
    <source>
        <dbReference type="EMBL" id="MBO0937631.1"/>
    </source>
</evidence>
<dbReference type="CDD" id="cd16382">
    <property type="entry name" value="XisI-like"/>
    <property type="match status" value="1"/>
</dbReference>
<name>A0A939K5U8_9BACT</name>
<accession>A0A939K5U8</accession>
<dbReference type="AlphaFoldDB" id="A0A939K5U8"/>
<reference evidence="1" key="1">
    <citation type="submission" date="2021-03" db="EMBL/GenBank/DDBJ databases">
        <title>Fibrella sp. HMF5335 genome sequencing and assembly.</title>
        <authorList>
            <person name="Kang H."/>
            <person name="Kim H."/>
            <person name="Bae S."/>
            <person name="Joh K."/>
        </authorList>
    </citation>
    <scope>NUCLEOTIDE SEQUENCE</scope>
    <source>
        <strain evidence="1">HMF5335</strain>
    </source>
</reference>
<dbReference type="InterPro" id="IPR035943">
    <property type="entry name" value="XisI-like_sf"/>
</dbReference>
<proteinExistence type="predicted"/>